<organism evidence="2 3">
    <name type="scientific">Agrocybe chaxingu</name>
    <dbReference type="NCBI Taxonomy" id="84603"/>
    <lineage>
        <taxon>Eukaryota</taxon>
        <taxon>Fungi</taxon>
        <taxon>Dikarya</taxon>
        <taxon>Basidiomycota</taxon>
        <taxon>Agaricomycotina</taxon>
        <taxon>Agaricomycetes</taxon>
        <taxon>Agaricomycetidae</taxon>
        <taxon>Agaricales</taxon>
        <taxon>Agaricineae</taxon>
        <taxon>Strophariaceae</taxon>
        <taxon>Agrocybe</taxon>
    </lineage>
</organism>
<evidence type="ECO:0000259" key="1">
    <source>
        <dbReference type="Pfam" id="PF12697"/>
    </source>
</evidence>
<dbReference type="Proteomes" id="UP001148786">
    <property type="component" value="Unassembled WGS sequence"/>
</dbReference>
<name>A0A9W8K838_9AGAR</name>
<dbReference type="AlphaFoldDB" id="A0A9W8K838"/>
<protein>
    <recommendedName>
        <fullName evidence="1">AB hydrolase-1 domain-containing protein</fullName>
    </recommendedName>
</protein>
<dbReference type="OrthoDB" id="94039at2759"/>
<dbReference type="Pfam" id="PF12697">
    <property type="entry name" value="Abhydrolase_6"/>
    <property type="match status" value="1"/>
</dbReference>
<keyword evidence="3" id="KW-1185">Reference proteome</keyword>
<evidence type="ECO:0000313" key="2">
    <source>
        <dbReference type="EMBL" id="KAJ3508790.1"/>
    </source>
</evidence>
<proteinExistence type="predicted"/>
<feature type="domain" description="AB hydrolase-1" evidence="1">
    <location>
        <begin position="21"/>
        <end position="309"/>
    </location>
</feature>
<reference evidence="2" key="1">
    <citation type="submission" date="2022-07" db="EMBL/GenBank/DDBJ databases">
        <title>Genome Sequence of Agrocybe chaxingu.</title>
        <authorList>
            <person name="Buettner E."/>
        </authorList>
    </citation>
    <scope>NUCLEOTIDE SEQUENCE</scope>
    <source>
        <strain evidence="2">MP-N11</strain>
    </source>
</reference>
<sequence length="327" mass="35937">MKRYTRKIGSEKGTGGAGVILLLGHGAGFSKETWEPTIEDLFKLDSGERGTYTIREAWALDCQNHGDGCTLNEAILCQDQSIVNIWDYGDAFATLVNSGLLRPFDRGRNPIVLCGHSAGAVGVTLATEFFNPPSRLPFSRIILIDPAMTSKAFDDKESDIYQFVKSTTPTRKDTWKSVDVAAAWLKARLPWAAWDERVFDVYVAHGLRALPTAYYPEKPSGVTLTTHRLAENIAFEGKQYASNALNRLNQICVHLPVHLIFGGKNDLFEKDAQDSLIDPKEGRVFASVTRIDGVGHLVVQEAPTQLAAAIFEVLTSGPSPVELMSKL</sequence>
<evidence type="ECO:0000313" key="3">
    <source>
        <dbReference type="Proteomes" id="UP001148786"/>
    </source>
</evidence>
<dbReference type="EMBL" id="JANKHO010000531">
    <property type="protein sequence ID" value="KAJ3508790.1"/>
    <property type="molecule type" value="Genomic_DNA"/>
</dbReference>
<dbReference type="Gene3D" id="3.40.50.1820">
    <property type="entry name" value="alpha/beta hydrolase"/>
    <property type="match status" value="1"/>
</dbReference>
<dbReference type="SUPFAM" id="SSF53474">
    <property type="entry name" value="alpha/beta-Hydrolases"/>
    <property type="match status" value="1"/>
</dbReference>
<dbReference type="InterPro" id="IPR029058">
    <property type="entry name" value="AB_hydrolase_fold"/>
</dbReference>
<comment type="caution">
    <text evidence="2">The sequence shown here is derived from an EMBL/GenBank/DDBJ whole genome shotgun (WGS) entry which is preliminary data.</text>
</comment>
<accession>A0A9W8K838</accession>
<gene>
    <name evidence="2" type="ORF">NLJ89_g5563</name>
</gene>
<dbReference type="InterPro" id="IPR000073">
    <property type="entry name" value="AB_hydrolase_1"/>
</dbReference>